<organism evidence="1 2">
    <name type="scientific">[Candida] jaroonii</name>
    <dbReference type="NCBI Taxonomy" id="467808"/>
    <lineage>
        <taxon>Eukaryota</taxon>
        <taxon>Fungi</taxon>
        <taxon>Dikarya</taxon>
        <taxon>Ascomycota</taxon>
        <taxon>Saccharomycotina</taxon>
        <taxon>Pichiomycetes</taxon>
        <taxon>Debaryomycetaceae</taxon>
        <taxon>Yamadazyma</taxon>
    </lineage>
</organism>
<protein>
    <submittedName>
        <fullName evidence="1">Uncharacterized protein</fullName>
    </submittedName>
</protein>
<comment type="caution">
    <text evidence="1">The sequence shown here is derived from an EMBL/GenBank/DDBJ whole genome shotgun (WGS) entry which is preliminary data.</text>
</comment>
<evidence type="ECO:0000313" key="2">
    <source>
        <dbReference type="Proteomes" id="UP001152531"/>
    </source>
</evidence>
<dbReference type="EMBL" id="CALSDN010000014">
    <property type="protein sequence ID" value="CAH6723330.1"/>
    <property type="molecule type" value="Genomic_DNA"/>
</dbReference>
<gene>
    <name evidence="1" type="ORF">CLIB1444_14S01662</name>
</gene>
<reference evidence="1" key="1">
    <citation type="submission" date="2022-06" db="EMBL/GenBank/DDBJ databases">
        <authorList>
            <person name="Legras J.-L."/>
            <person name="Devillers H."/>
            <person name="Grondin C."/>
        </authorList>
    </citation>
    <scope>NUCLEOTIDE SEQUENCE</scope>
    <source>
        <strain evidence="1">CLIB 1444</strain>
    </source>
</reference>
<name>A0ACA9YFU9_9ASCO</name>
<sequence>MIKRRKRTNKCVSCRRLKISCNEDKPSCDYCVSTNRECVYEPLVSVPTPKPVVKRKSTRKLKYSLDNGPTTNPSNSISESVGDSLVVSETSRGAIGREEDFLLDNLHPQNNDIINTQLALATSDFNSMTYQLGMTRFELRLTKFFSSYFLDKRIEIHQLDEGLRSRIISKWNSNKTLQNIIYGISTMLLYKECDVSKILTEDKEVDSKMNADFRIITNNNRLDLYLKSLNYFQEMIKLMQQKIDELIHSDNNFGSLEDGIEHVIISILMFLFILMEPFKLVPLISFDNEPDVLVFCAGISHSIFPISEKLMFLTHDRKNLAKYKDIMLIFQDDLSHKEVNYPLTRQLLGDFHSCRIADGFKIFPGEESELSMNDIHHAYLLPIYRLDVCIDKVMKLNNSTYLFRWIFLMTKVSYNRMKEKDFFGLKLLFIYCCVCLWCGIDYYNKNDSNPLVDYVLFYKKHNFDTYGEWKQPSDKFYYELTIDQQFVFPNYSFDILNHFTPESYSV</sequence>
<keyword evidence="2" id="KW-1185">Reference proteome</keyword>
<evidence type="ECO:0000313" key="1">
    <source>
        <dbReference type="EMBL" id="CAH6723330.1"/>
    </source>
</evidence>
<accession>A0ACA9YFU9</accession>
<dbReference type="Proteomes" id="UP001152531">
    <property type="component" value="Unassembled WGS sequence"/>
</dbReference>
<proteinExistence type="predicted"/>